<dbReference type="InterPro" id="IPR027417">
    <property type="entry name" value="P-loop_NTPase"/>
</dbReference>
<evidence type="ECO:0000256" key="1">
    <source>
        <dbReference type="ARBA" id="ARBA00004202"/>
    </source>
</evidence>
<comment type="subcellular location">
    <subcellularLocation>
        <location evidence="1">Cell membrane</location>
        <topology evidence="1">Peripheral membrane protein</topology>
    </subcellularLocation>
</comment>
<organism evidence="7 8">
    <name type="scientific">Streptomyces formicae</name>
    <dbReference type="NCBI Taxonomy" id="1616117"/>
    <lineage>
        <taxon>Bacteria</taxon>
        <taxon>Bacillati</taxon>
        <taxon>Actinomycetota</taxon>
        <taxon>Actinomycetes</taxon>
        <taxon>Kitasatosporales</taxon>
        <taxon>Streptomycetaceae</taxon>
        <taxon>Streptomyces</taxon>
    </lineage>
</organism>
<evidence type="ECO:0000256" key="2">
    <source>
        <dbReference type="ARBA" id="ARBA00022448"/>
    </source>
</evidence>
<keyword evidence="4 7" id="KW-0067">ATP-binding</keyword>
<dbReference type="InterPro" id="IPR003439">
    <property type="entry name" value="ABC_transporter-like_ATP-bd"/>
</dbReference>
<dbReference type="PANTHER" id="PTHR42711:SF18">
    <property type="entry name" value="ABC TRANSPORTER, ATP-BINDING PROTEIN"/>
    <property type="match status" value="1"/>
</dbReference>
<dbReference type="InterPro" id="IPR003593">
    <property type="entry name" value="AAA+_ATPase"/>
</dbReference>
<dbReference type="GO" id="GO:0005886">
    <property type="term" value="C:plasma membrane"/>
    <property type="evidence" value="ECO:0007669"/>
    <property type="project" value="UniProtKB-SubCell"/>
</dbReference>
<dbReference type="GO" id="GO:0005524">
    <property type="term" value="F:ATP binding"/>
    <property type="evidence" value="ECO:0007669"/>
    <property type="project" value="UniProtKB-KW"/>
</dbReference>
<dbReference type="Proteomes" id="UP000221011">
    <property type="component" value="Chromosome"/>
</dbReference>
<protein>
    <submittedName>
        <fullName evidence="7">ABC transporter, ATP-binding protein</fullName>
    </submittedName>
</protein>
<sequence length="334" mass="37047">MNAIEVRDVHRVFRSTRRTRLRAQHTETTALRGIDLDVQAGSLFGLLGPNGAGKTTTVKILTTLLLPTSGRVWVDGIDAVAQPQEVRRRIGCALGGDRGFYDRLSAEDNLRYFADLYGIEPRAQRTRVAEVLALADLADRRKDRVEGYSRGMKQRLHIARSLLRDPDVLFLDEPTNGLDPVAARDIRAAINQLRSAGKTILLTTHYMFEAEELCDRLAVISDGRIVVEGTAQDLAAEARTGVVVRAETRGAEPLLCQLLEARADVLNASQELLDDRELTTVRMTHGRRTEAEHLVREVLEDAPHVRVLDIASREPSLEDSYVALVSRSLTGTAR</sequence>
<dbReference type="GO" id="GO:0016887">
    <property type="term" value="F:ATP hydrolysis activity"/>
    <property type="evidence" value="ECO:0007669"/>
    <property type="project" value="InterPro"/>
</dbReference>
<keyword evidence="5" id="KW-0046">Antibiotic resistance</keyword>
<keyword evidence="2" id="KW-0813">Transport</keyword>
<name>A0A291QIG7_9ACTN</name>
<dbReference type="Gene3D" id="3.40.50.300">
    <property type="entry name" value="P-loop containing nucleotide triphosphate hydrolases"/>
    <property type="match status" value="1"/>
</dbReference>
<keyword evidence="3" id="KW-0547">Nucleotide-binding</keyword>
<evidence type="ECO:0000256" key="3">
    <source>
        <dbReference type="ARBA" id="ARBA00022741"/>
    </source>
</evidence>
<feature type="domain" description="ABC transporter" evidence="6">
    <location>
        <begin position="4"/>
        <end position="247"/>
    </location>
</feature>
<dbReference type="RefSeq" id="WP_234362978.1">
    <property type="nucleotide sequence ID" value="NZ_CP022685.1"/>
</dbReference>
<dbReference type="InterPro" id="IPR050763">
    <property type="entry name" value="ABC_transporter_ATP-binding"/>
</dbReference>
<evidence type="ECO:0000259" key="6">
    <source>
        <dbReference type="PROSITE" id="PS50893"/>
    </source>
</evidence>
<dbReference type="GO" id="GO:0046677">
    <property type="term" value="P:response to antibiotic"/>
    <property type="evidence" value="ECO:0007669"/>
    <property type="project" value="UniProtKB-KW"/>
</dbReference>
<dbReference type="EMBL" id="CP022685">
    <property type="protein sequence ID" value="ATL31511.1"/>
    <property type="molecule type" value="Genomic_DNA"/>
</dbReference>
<gene>
    <name evidence="7" type="ORF">KY5_6493</name>
</gene>
<dbReference type="PANTHER" id="PTHR42711">
    <property type="entry name" value="ABC TRANSPORTER ATP-BINDING PROTEIN"/>
    <property type="match status" value="1"/>
</dbReference>
<dbReference type="SUPFAM" id="SSF52540">
    <property type="entry name" value="P-loop containing nucleoside triphosphate hydrolases"/>
    <property type="match status" value="1"/>
</dbReference>
<accession>A0A291QIG7</accession>
<dbReference type="KEGG" id="sfk:KY5_6493"/>
<dbReference type="SMART" id="SM00382">
    <property type="entry name" value="AAA"/>
    <property type="match status" value="1"/>
</dbReference>
<dbReference type="PROSITE" id="PS50893">
    <property type="entry name" value="ABC_TRANSPORTER_2"/>
    <property type="match status" value="1"/>
</dbReference>
<reference evidence="7 8" key="1">
    <citation type="submission" date="2017-08" db="EMBL/GenBank/DDBJ databases">
        <title>Complete Genome Sequence of Streptomyces formicae KY5, the formicamycin producer.</title>
        <authorList>
            <person name="Holmes N.A."/>
            <person name="Devine R."/>
            <person name="Qin Z."/>
            <person name="Seipke R.F."/>
            <person name="Wilkinson B."/>
            <person name="Hutchings M.I."/>
        </authorList>
    </citation>
    <scope>NUCLEOTIDE SEQUENCE [LARGE SCALE GENOMIC DNA]</scope>
    <source>
        <strain evidence="7 8">KY5</strain>
    </source>
</reference>
<evidence type="ECO:0000256" key="5">
    <source>
        <dbReference type="ARBA" id="ARBA00023251"/>
    </source>
</evidence>
<evidence type="ECO:0000256" key="4">
    <source>
        <dbReference type="ARBA" id="ARBA00022840"/>
    </source>
</evidence>
<evidence type="ECO:0000313" key="7">
    <source>
        <dbReference type="EMBL" id="ATL31511.1"/>
    </source>
</evidence>
<dbReference type="Pfam" id="PF00005">
    <property type="entry name" value="ABC_tran"/>
    <property type="match status" value="1"/>
</dbReference>
<proteinExistence type="predicted"/>
<dbReference type="AlphaFoldDB" id="A0A291QIG7"/>
<keyword evidence="8" id="KW-1185">Reference proteome</keyword>
<evidence type="ECO:0000313" key="8">
    <source>
        <dbReference type="Proteomes" id="UP000221011"/>
    </source>
</evidence>